<evidence type="ECO:0000259" key="6">
    <source>
        <dbReference type="Pfam" id="PF20216"/>
    </source>
</evidence>
<dbReference type="InterPro" id="IPR035952">
    <property type="entry name" value="Rhomboid-like_sf"/>
</dbReference>
<reference evidence="7" key="1">
    <citation type="submission" date="2018-05" db="EMBL/GenBank/DDBJ databases">
        <authorList>
            <person name="Lanie J.A."/>
            <person name="Ng W.-L."/>
            <person name="Kazmierczak K.M."/>
            <person name="Andrzejewski T.M."/>
            <person name="Davidsen T.M."/>
            <person name="Wayne K.J."/>
            <person name="Tettelin H."/>
            <person name="Glass J.I."/>
            <person name="Rusch D."/>
            <person name="Podicherti R."/>
            <person name="Tsui H.-C.T."/>
            <person name="Winkler M.E."/>
        </authorList>
    </citation>
    <scope>NUCLEOTIDE SEQUENCE</scope>
</reference>
<evidence type="ECO:0000256" key="3">
    <source>
        <dbReference type="ARBA" id="ARBA00022989"/>
    </source>
</evidence>
<gene>
    <name evidence="7" type="ORF">METZ01_LOCUS151157</name>
</gene>
<accession>A0A382ABH7</accession>
<feature type="transmembrane region" description="Helical" evidence="5">
    <location>
        <begin position="37"/>
        <end position="54"/>
    </location>
</feature>
<dbReference type="AlphaFoldDB" id="A0A382ABH7"/>
<dbReference type="GO" id="GO:0016020">
    <property type="term" value="C:membrane"/>
    <property type="evidence" value="ECO:0007669"/>
    <property type="project" value="UniProtKB-SubCell"/>
</dbReference>
<dbReference type="InterPro" id="IPR046483">
    <property type="entry name" value="DUF6576"/>
</dbReference>
<dbReference type="Pfam" id="PF20216">
    <property type="entry name" value="DUF6576"/>
    <property type="match status" value="1"/>
</dbReference>
<keyword evidence="2 5" id="KW-0812">Transmembrane</keyword>
<name>A0A382ABH7_9ZZZZ</name>
<keyword evidence="4 5" id="KW-0472">Membrane</keyword>
<dbReference type="EMBL" id="UINC01024520">
    <property type="protein sequence ID" value="SVA98303.1"/>
    <property type="molecule type" value="Genomic_DNA"/>
</dbReference>
<dbReference type="SUPFAM" id="SSF144091">
    <property type="entry name" value="Rhomboid-like"/>
    <property type="match status" value="1"/>
</dbReference>
<proteinExistence type="predicted"/>
<keyword evidence="3 5" id="KW-1133">Transmembrane helix</keyword>
<evidence type="ECO:0000256" key="5">
    <source>
        <dbReference type="SAM" id="Phobius"/>
    </source>
</evidence>
<protein>
    <recommendedName>
        <fullName evidence="6">DUF6576 domain-containing protein</fullName>
    </recommendedName>
</protein>
<feature type="non-terminal residue" evidence="7">
    <location>
        <position position="1"/>
    </location>
</feature>
<evidence type="ECO:0000256" key="4">
    <source>
        <dbReference type="ARBA" id="ARBA00023136"/>
    </source>
</evidence>
<feature type="transmembrane region" description="Helical" evidence="5">
    <location>
        <begin position="7"/>
        <end position="31"/>
    </location>
</feature>
<evidence type="ECO:0000256" key="2">
    <source>
        <dbReference type="ARBA" id="ARBA00022692"/>
    </source>
</evidence>
<evidence type="ECO:0000256" key="1">
    <source>
        <dbReference type="ARBA" id="ARBA00004141"/>
    </source>
</evidence>
<feature type="domain" description="DUF6576" evidence="6">
    <location>
        <begin position="87"/>
        <end position="121"/>
    </location>
</feature>
<sequence length="130" mass="15268">YPNRMLYIWGLIPVRSMWLVIIMGSIAFFGLLGNADGISHVTHISGMLIGYVLLKKKWRWRDIWFAIRKKTIEFQVQRYEEKSIKNKMLQKDIDVILEKIQKVGFIGLSDREQSKLYEASKTMSKDGQKD</sequence>
<organism evidence="7">
    <name type="scientific">marine metagenome</name>
    <dbReference type="NCBI Taxonomy" id="408172"/>
    <lineage>
        <taxon>unclassified sequences</taxon>
        <taxon>metagenomes</taxon>
        <taxon>ecological metagenomes</taxon>
    </lineage>
</organism>
<comment type="subcellular location">
    <subcellularLocation>
        <location evidence="1">Membrane</location>
        <topology evidence="1">Multi-pass membrane protein</topology>
    </subcellularLocation>
</comment>
<evidence type="ECO:0000313" key="7">
    <source>
        <dbReference type="EMBL" id="SVA98303.1"/>
    </source>
</evidence>